<accession>G0U993</accession>
<dbReference type="EMBL" id="HE573027">
    <property type="protein sequence ID" value="CCC54178.1"/>
    <property type="molecule type" value="Genomic_DNA"/>
</dbReference>
<feature type="region of interest" description="Disordered" evidence="1">
    <location>
        <begin position="1"/>
        <end position="47"/>
    </location>
</feature>
<dbReference type="VEuPathDB" id="TriTrypDB:TvY486_1116620"/>
<feature type="region of interest" description="Disordered" evidence="1">
    <location>
        <begin position="448"/>
        <end position="469"/>
    </location>
</feature>
<evidence type="ECO:0000313" key="2">
    <source>
        <dbReference type="EMBL" id="CCC54178.1"/>
    </source>
</evidence>
<name>G0U993_TRYVY</name>
<reference evidence="2" key="1">
    <citation type="journal article" date="2012" name="Proc. Natl. Acad. Sci. U.S.A.">
        <title>Antigenic diversity is generated by distinct evolutionary mechanisms in African trypanosome species.</title>
        <authorList>
            <person name="Jackson A.P."/>
            <person name="Berry A."/>
            <person name="Aslett M."/>
            <person name="Allison H.C."/>
            <person name="Burton P."/>
            <person name="Vavrova-Anderson J."/>
            <person name="Brown R."/>
            <person name="Browne H."/>
            <person name="Corton N."/>
            <person name="Hauser H."/>
            <person name="Gamble J."/>
            <person name="Gilderthorp R."/>
            <person name="Marcello L."/>
            <person name="McQuillan J."/>
            <person name="Otto T.D."/>
            <person name="Quail M.A."/>
            <person name="Sanders M.J."/>
            <person name="van Tonder A."/>
            <person name="Ginger M.L."/>
            <person name="Field M.C."/>
            <person name="Barry J.D."/>
            <person name="Hertz-Fowler C."/>
            <person name="Berriman M."/>
        </authorList>
    </citation>
    <scope>NUCLEOTIDE SEQUENCE</scope>
    <source>
        <strain evidence="2">Y486</strain>
    </source>
</reference>
<gene>
    <name evidence="2" type="ORF">TVY486_1116620</name>
</gene>
<dbReference type="AlphaFoldDB" id="G0U993"/>
<feature type="compositionally biased region" description="Polar residues" evidence="1">
    <location>
        <begin position="520"/>
        <end position="533"/>
    </location>
</feature>
<feature type="compositionally biased region" description="Polar residues" evidence="1">
    <location>
        <begin position="1"/>
        <end position="15"/>
    </location>
</feature>
<evidence type="ECO:0000256" key="1">
    <source>
        <dbReference type="SAM" id="MobiDB-lite"/>
    </source>
</evidence>
<feature type="region of interest" description="Disordered" evidence="1">
    <location>
        <begin position="237"/>
        <end position="262"/>
    </location>
</feature>
<feature type="region of interest" description="Disordered" evidence="1">
    <location>
        <begin position="173"/>
        <end position="198"/>
    </location>
</feature>
<feature type="region of interest" description="Disordered" evidence="1">
    <location>
        <begin position="293"/>
        <end position="313"/>
    </location>
</feature>
<protein>
    <submittedName>
        <fullName evidence="2">Uncharacterized protein</fullName>
    </submittedName>
</protein>
<feature type="region of interest" description="Disordered" evidence="1">
    <location>
        <begin position="76"/>
        <end position="160"/>
    </location>
</feature>
<feature type="region of interest" description="Disordered" evidence="1">
    <location>
        <begin position="509"/>
        <end position="534"/>
    </location>
</feature>
<sequence>MPLNMINMNEPSQGRGSEKSNSEAPAVQMGLVTPQRRTGSVEMGSSSSIKIDYKRLMESHTRRTRVIEQYKRLVEDRRMHQNRKSSTERQDSVANEDGKEKSMEQQEWRVSDRVEKSLAMDMSKEEQKVRSKLASESTRCKGDSGDARGPCGMDSVQNRRANGADHCGAAIPVERGKQPQPHSTISRPDGSAVTSTRVSSSTRLSAAATMLSTRCSQSPTWRKSPGAISVAPVSVMSGNGQNTSSNVSLSRQNNRRTSISSRKRFSCSDPFVSPSTTTVSPVSEKSVFPRARSVAVSNGRTKASARRTTGGIPTSTQREHYEVKRDDDPYLTRATLLGNDPSFAAVHKVNSVSPREGSPDIQLRRFSRCCKQEEQPVEQRTLRKVEAYRRAAGEVEEPSLITSATANTIGVLTPLFEDGLRSVGKENKEEITISKARKGRHIKSEIRNEPIANGSPFEGPLESEKRNSDSLTLNRCDVSGYVSAEKEVGEGQPRVTVPLRLSTGSRLTIESEKSPPLRKSQCTAASLHSNPSAASEGRSCLIASAAALLRGVLTKTRRVLPCYYCGVMQPLDTYRLHIDFCHVHTTSLCLQYGLNPLRLSVGAPMQCISASASTEELTTFTRASYANAKISVVPCPGCGKHLRIHDLPVHLDTCCSVCTNPGRTSNGSSKR</sequence>
<organism evidence="2">
    <name type="scientific">Trypanosoma vivax (strain Y486)</name>
    <dbReference type="NCBI Taxonomy" id="1055687"/>
    <lineage>
        <taxon>Eukaryota</taxon>
        <taxon>Discoba</taxon>
        <taxon>Euglenozoa</taxon>
        <taxon>Kinetoplastea</taxon>
        <taxon>Metakinetoplastina</taxon>
        <taxon>Trypanosomatida</taxon>
        <taxon>Trypanosomatidae</taxon>
        <taxon>Trypanosoma</taxon>
        <taxon>Duttonella</taxon>
    </lineage>
</organism>
<proteinExistence type="predicted"/>
<feature type="compositionally biased region" description="Polar residues" evidence="1">
    <location>
        <begin position="237"/>
        <end position="260"/>
    </location>
</feature>
<feature type="compositionally biased region" description="Polar residues" evidence="1">
    <location>
        <begin position="35"/>
        <end position="47"/>
    </location>
</feature>
<feature type="compositionally biased region" description="Basic and acidic residues" evidence="1">
    <location>
        <begin position="76"/>
        <end position="129"/>
    </location>
</feature>